<protein>
    <recommendedName>
        <fullName evidence="7">ResB-like domain-containing protein</fullName>
    </recommendedName>
</protein>
<keyword evidence="5 6" id="KW-0472">Membrane</keyword>
<gene>
    <name evidence="8" type="ORF">COV72_02520</name>
</gene>
<feature type="transmembrane region" description="Helical" evidence="6">
    <location>
        <begin position="99"/>
        <end position="118"/>
    </location>
</feature>
<dbReference type="PANTHER" id="PTHR31566:SF0">
    <property type="entry name" value="CYTOCHROME C BIOGENESIS PROTEIN CCS1, CHLOROPLASTIC"/>
    <property type="match status" value="1"/>
</dbReference>
<name>A0A2H0LYQ4_9BACT</name>
<evidence type="ECO:0000259" key="7">
    <source>
        <dbReference type="Pfam" id="PF05140"/>
    </source>
</evidence>
<feature type="domain" description="ResB-like" evidence="7">
    <location>
        <begin position="15"/>
        <end position="94"/>
    </location>
</feature>
<sequence length="353" mass="40168">MSIKQTKIWKFFSSMQLAIWLLAVIALFSLVGTLIPQNQQAAEYISRYGHTGYEILLKTGLLNMYSSWWFIFLMGLLSLNLSVCLINRFSPRLRLLGTFLSHFSILMILAGALTGMFFGEKGYVQIKEGQSIDSFISKGKPVALNFSLKLEDFIYEEYIDDEENLLVYDNEGALLLELNAGDDKNTAIADSGYSIKILRYVPDFSMDLSTKEVVSRSQEPINPALQVALTDKDGNSVESWVFARYPDVHMSAEKKFNFKYQWKMRRPKEFISRVAVIKDREIVSEKDIKVNSPLKYGGYAFFQSSYDKESLAWSGLQIVKDPGVPIVYLGFILLIFGLSIIFYVNPALRSRAT</sequence>
<evidence type="ECO:0000256" key="1">
    <source>
        <dbReference type="ARBA" id="ARBA00004141"/>
    </source>
</evidence>
<comment type="caution">
    <text evidence="8">The sequence shown here is derived from an EMBL/GenBank/DDBJ whole genome shotgun (WGS) entry which is preliminary data.</text>
</comment>
<dbReference type="AlphaFoldDB" id="A0A2H0LYQ4"/>
<evidence type="ECO:0000256" key="6">
    <source>
        <dbReference type="SAM" id="Phobius"/>
    </source>
</evidence>
<comment type="subcellular location">
    <subcellularLocation>
        <location evidence="1">Membrane</location>
        <topology evidence="1">Multi-pass membrane protein</topology>
    </subcellularLocation>
</comment>
<dbReference type="Proteomes" id="UP000229641">
    <property type="component" value="Unassembled WGS sequence"/>
</dbReference>
<organism evidence="8 9">
    <name type="scientific">Candidatus Ghiorseimicrobium undicola</name>
    <dbReference type="NCBI Taxonomy" id="1974746"/>
    <lineage>
        <taxon>Bacteria</taxon>
        <taxon>Pseudomonadati</taxon>
        <taxon>Candidatus Omnitrophota</taxon>
        <taxon>Candidatus Ghiorseimicrobium</taxon>
    </lineage>
</organism>
<feature type="transmembrane region" description="Helical" evidence="6">
    <location>
        <begin position="326"/>
        <end position="344"/>
    </location>
</feature>
<evidence type="ECO:0000256" key="5">
    <source>
        <dbReference type="ARBA" id="ARBA00023136"/>
    </source>
</evidence>
<dbReference type="GO" id="GO:0016020">
    <property type="term" value="C:membrane"/>
    <property type="evidence" value="ECO:0007669"/>
    <property type="project" value="UniProtKB-SubCell"/>
</dbReference>
<keyword evidence="4 6" id="KW-1133">Transmembrane helix</keyword>
<dbReference type="GO" id="GO:0017004">
    <property type="term" value="P:cytochrome complex assembly"/>
    <property type="evidence" value="ECO:0007669"/>
    <property type="project" value="UniProtKB-KW"/>
</dbReference>
<dbReference type="Pfam" id="PF05140">
    <property type="entry name" value="ResB"/>
    <property type="match status" value="3"/>
</dbReference>
<feature type="domain" description="ResB-like" evidence="7">
    <location>
        <begin position="254"/>
        <end position="308"/>
    </location>
</feature>
<keyword evidence="3" id="KW-0201">Cytochrome c-type biogenesis</keyword>
<evidence type="ECO:0000256" key="4">
    <source>
        <dbReference type="ARBA" id="ARBA00022989"/>
    </source>
</evidence>
<feature type="transmembrane region" description="Helical" evidence="6">
    <location>
        <begin position="65"/>
        <end position="87"/>
    </location>
</feature>
<dbReference type="PANTHER" id="PTHR31566">
    <property type="entry name" value="CYTOCHROME C BIOGENESIS PROTEIN CCS1, CHLOROPLASTIC"/>
    <property type="match status" value="1"/>
</dbReference>
<keyword evidence="2 6" id="KW-0812">Transmembrane</keyword>
<reference evidence="8 9" key="1">
    <citation type="submission" date="2017-09" db="EMBL/GenBank/DDBJ databases">
        <title>Depth-based differentiation of microbial function through sediment-hosted aquifers and enrichment of novel symbionts in the deep terrestrial subsurface.</title>
        <authorList>
            <person name="Probst A.J."/>
            <person name="Ladd B."/>
            <person name="Jarett J.K."/>
            <person name="Geller-Mcgrath D.E."/>
            <person name="Sieber C.M."/>
            <person name="Emerson J.B."/>
            <person name="Anantharaman K."/>
            <person name="Thomas B.C."/>
            <person name="Malmstrom R."/>
            <person name="Stieglmeier M."/>
            <person name="Klingl A."/>
            <person name="Woyke T."/>
            <person name="Ryan C.M."/>
            <person name="Banfield J.F."/>
        </authorList>
    </citation>
    <scope>NUCLEOTIDE SEQUENCE [LARGE SCALE GENOMIC DNA]</scope>
    <source>
        <strain evidence="8">CG11_big_fil_rev_8_21_14_0_20_42_13</strain>
    </source>
</reference>
<feature type="domain" description="ResB-like" evidence="7">
    <location>
        <begin position="312"/>
        <end position="345"/>
    </location>
</feature>
<dbReference type="EMBL" id="PCWA01000035">
    <property type="protein sequence ID" value="PIQ89517.1"/>
    <property type="molecule type" value="Genomic_DNA"/>
</dbReference>
<dbReference type="InterPro" id="IPR007816">
    <property type="entry name" value="ResB-like_domain"/>
</dbReference>
<evidence type="ECO:0000313" key="8">
    <source>
        <dbReference type="EMBL" id="PIQ89517.1"/>
    </source>
</evidence>
<evidence type="ECO:0000256" key="3">
    <source>
        <dbReference type="ARBA" id="ARBA00022748"/>
    </source>
</evidence>
<evidence type="ECO:0000313" key="9">
    <source>
        <dbReference type="Proteomes" id="UP000229641"/>
    </source>
</evidence>
<proteinExistence type="predicted"/>
<evidence type="ECO:0000256" key="2">
    <source>
        <dbReference type="ARBA" id="ARBA00022692"/>
    </source>
</evidence>
<accession>A0A2H0LYQ4</accession>
<dbReference type="InterPro" id="IPR023494">
    <property type="entry name" value="Cyt_c_bgen_Ccs1/CcsB/ResB"/>
</dbReference>